<dbReference type="SUPFAM" id="SSF51658">
    <property type="entry name" value="Xylose isomerase-like"/>
    <property type="match status" value="1"/>
</dbReference>
<dbReference type="Pfam" id="PF01261">
    <property type="entry name" value="AP_endonuc_2"/>
    <property type="match status" value="1"/>
</dbReference>
<feature type="domain" description="Xylose isomerase-like TIM barrel" evidence="1">
    <location>
        <begin position="71"/>
        <end position="241"/>
    </location>
</feature>
<dbReference type="AlphaFoldDB" id="A0A2Z2NR49"/>
<evidence type="ECO:0000313" key="2">
    <source>
        <dbReference type="EMBL" id="ASJ73813.1"/>
    </source>
</evidence>
<reference evidence="2 3" key="1">
    <citation type="submission" date="2016-12" db="EMBL/GenBank/DDBJ databases">
        <authorList>
            <person name="Song W.-J."/>
            <person name="Kurnit D.M."/>
        </authorList>
    </citation>
    <scope>NUCLEOTIDE SEQUENCE [LARGE SCALE GENOMIC DNA]</scope>
    <source>
        <strain evidence="2 3">IMCC3135</strain>
    </source>
</reference>
<dbReference type="InterPro" id="IPR050312">
    <property type="entry name" value="IolE/XylAMocC-like"/>
</dbReference>
<dbReference type="KEGG" id="gai:IMCC3135_18670"/>
<proteinExistence type="predicted"/>
<evidence type="ECO:0000259" key="1">
    <source>
        <dbReference type="Pfam" id="PF01261"/>
    </source>
</evidence>
<dbReference type="EMBL" id="CP018632">
    <property type="protein sequence ID" value="ASJ73813.1"/>
    <property type="molecule type" value="Genomic_DNA"/>
</dbReference>
<organism evidence="2 3">
    <name type="scientific">Granulosicoccus antarcticus IMCC3135</name>
    <dbReference type="NCBI Taxonomy" id="1192854"/>
    <lineage>
        <taxon>Bacteria</taxon>
        <taxon>Pseudomonadati</taxon>
        <taxon>Pseudomonadota</taxon>
        <taxon>Gammaproteobacteria</taxon>
        <taxon>Chromatiales</taxon>
        <taxon>Granulosicoccaceae</taxon>
        <taxon>Granulosicoccus</taxon>
    </lineage>
</organism>
<keyword evidence="3" id="KW-1185">Reference proteome</keyword>
<dbReference type="RefSeq" id="WP_088918945.1">
    <property type="nucleotide sequence ID" value="NZ_CP018632.1"/>
</dbReference>
<evidence type="ECO:0000313" key="3">
    <source>
        <dbReference type="Proteomes" id="UP000250079"/>
    </source>
</evidence>
<sequence>MKPIAYQLYSSRNHDLDSTLSMLARLGITELEGYAPLYQDINATRNRLDKNQLTMPTGHFAIEQVESDPTGCIAIARSLGLESIIVPFLTPDQRPVDAAGWQQLATRVTEMGKPVRDAGLGFGWHNHDFEFLPLDDGTLPIEYLLEAAPQIELELDLAWVHVAGQNPVNWIKRLTGQILAVHLKDCAPEGENLDEDGWADVGYGIMDWEVIAAALKLAKVPRFIIEHDNPSDPERFARRSLATVEGL</sequence>
<dbReference type="Gene3D" id="3.20.20.150">
    <property type="entry name" value="Divalent-metal-dependent TIM barrel enzymes"/>
    <property type="match status" value="1"/>
</dbReference>
<dbReference type="InterPro" id="IPR013022">
    <property type="entry name" value="Xyl_isomerase-like_TIM-brl"/>
</dbReference>
<dbReference type="InterPro" id="IPR036237">
    <property type="entry name" value="Xyl_isomerase-like_sf"/>
</dbReference>
<dbReference type="OrthoDB" id="9798407at2"/>
<dbReference type="PANTHER" id="PTHR12110">
    <property type="entry name" value="HYDROXYPYRUVATE ISOMERASE"/>
    <property type="match status" value="1"/>
</dbReference>
<dbReference type="PANTHER" id="PTHR12110:SF41">
    <property type="entry name" value="INOSOSE DEHYDRATASE"/>
    <property type="match status" value="1"/>
</dbReference>
<name>A0A2Z2NR49_9GAMM</name>
<dbReference type="Proteomes" id="UP000250079">
    <property type="component" value="Chromosome"/>
</dbReference>
<gene>
    <name evidence="2" type="ORF">IMCC3135_18670</name>
</gene>
<protein>
    <recommendedName>
        <fullName evidence="1">Xylose isomerase-like TIM barrel domain-containing protein</fullName>
    </recommendedName>
</protein>
<accession>A0A2Z2NR49</accession>